<sequence>MVDGRLCLRRCTHSMRVSGRLSVSASYDLSVVDDGSGWIPVSDCDLVLFAALLQEETLTIRGYSSVKKVMG</sequence>
<dbReference type="AlphaFoldDB" id="A0A8X7WD52"/>
<evidence type="ECO:0000313" key="2">
    <source>
        <dbReference type="Proteomes" id="UP000886595"/>
    </source>
</evidence>
<keyword evidence="2" id="KW-1185">Reference proteome</keyword>
<proteinExistence type="predicted"/>
<comment type="caution">
    <text evidence="1">The sequence shown here is derived from an EMBL/GenBank/DDBJ whole genome shotgun (WGS) entry which is preliminary data.</text>
</comment>
<name>A0A8X7WD52_BRACI</name>
<evidence type="ECO:0000313" key="1">
    <source>
        <dbReference type="EMBL" id="KAG2327152.1"/>
    </source>
</evidence>
<reference evidence="1 2" key="1">
    <citation type="submission" date="2020-02" db="EMBL/GenBank/DDBJ databases">
        <authorList>
            <person name="Ma Q."/>
            <person name="Huang Y."/>
            <person name="Song X."/>
            <person name="Pei D."/>
        </authorList>
    </citation>
    <scope>NUCLEOTIDE SEQUENCE [LARGE SCALE GENOMIC DNA]</scope>
    <source>
        <strain evidence="1">Sxm20200214</strain>
        <tissue evidence="1">Leaf</tissue>
    </source>
</reference>
<dbReference type="EMBL" id="JAAMPC010000002">
    <property type="protein sequence ID" value="KAG2327152.1"/>
    <property type="molecule type" value="Genomic_DNA"/>
</dbReference>
<accession>A0A8X7WD52</accession>
<dbReference type="Proteomes" id="UP000886595">
    <property type="component" value="Unassembled WGS sequence"/>
</dbReference>
<organism evidence="1 2">
    <name type="scientific">Brassica carinata</name>
    <name type="common">Ethiopian mustard</name>
    <name type="synonym">Abyssinian cabbage</name>
    <dbReference type="NCBI Taxonomy" id="52824"/>
    <lineage>
        <taxon>Eukaryota</taxon>
        <taxon>Viridiplantae</taxon>
        <taxon>Streptophyta</taxon>
        <taxon>Embryophyta</taxon>
        <taxon>Tracheophyta</taxon>
        <taxon>Spermatophyta</taxon>
        <taxon>Magnoliopsida</taxon>
        <taxon>eudicotyledons</taxon>
        <taxon>Gunneridae</taxon>
        <taxon>Pentapetalae</taxon>
        <taxon>rosids</taxon>
        <taxon>malvids</taxon>
        <taxon>Brassicales</taxon>
        <taxon>Brassicaceae</taxon>
        <taxon>Brassiceae</taxon>
        <taxon>Brassica</taxon>
    </lineage>
</organism>
<protein>
    <submittedName>
        <fullName evidence="1">Uncharacterized protein</fullName>
    </submittedName>
</protein>
<gene>
    <name evidence="1" type="ORF">Bca52824_009880</name>
</gene>